<keyword evidence="4 6" id="KW-0472">Membrane</keyword>
<reference evidence="8 9" key="1">
    <citation type="submission" date="2019-09" db="EMBL/GenBank/DDBJ databases">
        <title>Arthrobacter zafarii sp. nov., a moderately thermotolerant and halotolerant actinobacterium isolated from Cholistan desert soil of Pakistan.</title>
        <authorList>
            <person name="Amin A."/>
            <person name="Ahmed I."/>
            <person name="Khalid N."/>
            <person name="Schumann P."/>
            <person name="Busse H.J."/>
            <person name="Khan I.U."/>
            <person name="Li S."/>
            <person name="Li W.J."/>
        </authorList>
    </citation>
    <scope>NUCLEOTIDE SEQUENCE [LARGE SCALE GENOMIC DNA]</scope>
    <source>
        <strain evidence="8 9">NCCP-1664</strain>
    </source>
</reference>
<feature type="region of interest" description="Disordered" evidence="5">
    <location>
        <begin position="1"/>
        <end position="25"/>
    </location>
</feature>
<feature type="transmembrane region" description="Helical" evidence="6">
    <location>
        <begin position="198"/>
        <end position="217"/>
    </location>
</feature>
<evidence type="ECO:0000256" key="6">
    <source>
        <dbReference type="SAM" id="Phobius"/>
    </source>
</evidence>
<dbReference type="GO" id="GO:0016020">
    <property type="term" value="C:membrane"/>
    <property type="evidence" value="ECO:0007669"/>
    <property type="project" value="UniProtKB-SubCell"/>
</dbReference>
<dbReference type="PANTHER" id="PTHR30566:SF25">
    <property type="entry name" value="INNER MEMBRANE PROTEIN"/>
    <property type="match status" value="1"/>
</dbReference>
<feature type="transmembrane region" description="Helical" evidence="6">
    <location>
        <begin position="171"/>
        <end position="192"/>
    </location>
</feature>
<feature type="transmembrane region" description="Helical" evidence="6">
    <location>
        <begin position="53"/>
        <end position="79"/>
    </location>
</feature>
<feature type="domain" description="Mechanosensitive ion channel MscS" evidence="7">
    <location>
        <begin position="220"/>
        <end position="286"/>
    </location>
</feature>
<evidence type="ECO:0000256" key="2">
    <source>
        <dbReference type="ARBA" id="ARBA00022692"/>
    </source>
</evidence>
<sequence>MLALAPTPAPPTPAPSGDSLMPEDTLTPTVNDVVGDLTQAAGTDALPEPFRPWFAVIIAVVASVLIVTIAFTALGGVLRKHPTLRKDTAKARVPATLVLSFVGSLSALEVTTPDADWRRLVDFLLLSGLICSVAWLITVLLRLLEAELLAKRRTSIANDRRLAKVRTQVSLLRHVANAVVLVLAGAAILLLIPQVRALGAGILASAGLISVVAGLAVQSTLANVFAGLQIAFTDAIRVDDTVLVETQQGRIEEITLTYVVVAMPDGRRMILPSTYFTSTPFENWSRGTAELNGNVLLDLNWNAPVDMIRQRLKQLLDSTDLWDGRVGVLNVTDAIAGVLKVTITVSARNPADLFDLRNYVREKLVHDLQTKYPEALPAPVAQVAGAKK</sequence>
<dbReference type="InterPro" id="IPR006685">
    <property type="entry name" value="MscS_channel_2nd"/>
</dbReference>
<dbReference type="Proteomes" id="UP000325307">
    <property type="component" value="Unassembled WGS sequence"/>
</dbReference>
<feature type="transmembrane region" description="Helical" evidence="6">
    <location>
        <begin position="123"/>
        <end position="144"/>
    </location>
</feature>
<evidence type="ECO:0000256" key="3">
    <source>
        <dbReference type="ARBA" id="ARBA00022989"/>
    </source>
</evidence>
<dbReference type="InterPro" id="IPR023408">
    <property type="entry name" value="MscS_beta-dom_sf"/>
</dbReference>
<feature type="transmembrane region" description="Helical" evidence="6">
    <location>
        <begin position="91"/>
        <end position="111"/>
    </location>
</feature>
<evidence type="ECO:0000256" key="5">
    <source>
        <dbReference type="SAM" id="MobiDB-lite"/>
    </source>
</evidence>
<keyword evidence="2 6" id="KW-0812">Transmembrane</keyword>
<protein>
    <submittedName>
        <fullName evidence="8">Mechanosensitive ion channel protein MscS</fullName>
    </submittedName>
</protein>
<evidence type="ECO:0000313" key="8">
    <source>
        <dbReference type="EMBL" id="GER24268.1"/>
    </source>
</evidence>
<accession>A0A5A7NVQ0</accession>
<gene>
    <name evidence="8" type="ORF">NCCP1664_27630</name>
</gene>
<dbReference type="InterPro" id="IPR010920">
    <property type="entry name" value="LSM_dom_sf"/>
</dbReference>
<name>A0A5A7NVQ0_9MICC</name>
<dbReference type="Gene3D" id="2.30.30.60">
    <property type="match status" value="1"/>
</dbReference>
<dbReference type="EMBL" id="BKDJ01000019">
    <property type="protein sequence ID" value="GER24268.1"/>
    <property type="molecule type" value="Genomic_DNA"/>
</dbReference>
<comment type="subcellular location">
    <subcellularLocation>
        <location evidence="1">Membrane</location>
    </subcellularLocation>
</comment>
<comment type="caution">
    <text evidence="8">The sequence shown here is derived from an EMBL/GenBank/DDBJ whole genome shotgun (WGS) entry which is preliminary data.</text>
</comment>
<proteinExistence type="predicted"/>
<evidence type="ECO:0000256" key="1">
    <source>
        <dbReference type="ARBA" id="ARBA00004370"/>
    </source>
</evidence>
<dbReference type="SUPFAM" id="SSF50182">
    <property type="entry name" value="Sm-like ribonucleoproteins"/>
    <property type="match status" value="1"/>
</dbReference>
<dbReference type="AlphaFoldDB" id="A0A5A7NVQ0"/>
<dbReference type="Gene3D" id="1.10.287.1260">
    <property type="match status" value="1"/>
</dbReference>
<evidence type="ECO:0000313" key="9">
    <source>
        <dbReference type="Proteomes" id="UP000325307"/>
    </source>
</evidence>
<keyword evidence="3 6" id="KW-1133">Transmembrane helix</keyword>
<dbReference type="GO" id="GO:0055085">
    <property type="term" value="P:transmembrane transport"/>
    <property type="evidence" value="ECO:0007669"/>
    <property type="project" value="InterPro"/>
</dbReference>
<dbReference type="Pfam" id="PF00924">
    <property type="entry name" value="MS_channel_2nd"/>
    <property type="match status" value="1"/>
</dbReference>
<evidence type="ECO:0000259" key="7">
    <source>
        <dbReference type="Pfam" id="PF00924"/>
    </source>
</evidence>
<evidence type="ECO:0000256" key="4">
    <source>
        <dbReference type="ARBA" id="ARBA00023136"/>
    </source>
</evidence>
<dbReference type="PANTHER" id="PTHR30566">
    <property type="entry name" value="YNAI-RELATED MECHANOSENSITIVE ION CHANNEL"/>
    <property type="match status" value="1"/>
</dbReference>
<organism evidence="8 9">
    <name type="scientific">Zafaria cholistanensis</name>
    <dbReference type="NCBI Taxonomy" id="1682741"/>
    <lineage>
        <taxon>Bacteria</taxon>
        <taxon>Bacillati</taxon>
        <taxon>Actinomycetota</taxon>
        <taxon>Actinomycetes</taxon>
        <taxon>Micrococcales</taxon>
        <taxon>Micrococcaceae</taxon>
        <taxon>Zafaria</taxon>
    </lineage>
</organism>
<keyword evidence="9" id="KW-1185">Reference proteome</keyword>